<reference evidence="3 4" key="1">
    <citation type="submission" date="2019-11" db="EMBL/GenBank/DDBJ databases">
        <title>The genome sequence of Methylocystis heyeri.</title>
        <authorList>
            <person name="Oshkin I.Y."/>
            <person name="Miroshnikov K."/>
            <person name="Dedysh S.N."/>
        </authorList>
    </citation>
    <scope>NUCLEOTIDE SEQUENCE [LARGE SCALE GENOMIC DNA]</scope>
    <source>
        <strain evidence="3 4">H2</strain>
    </source>
</reference>
<dbReference type="Proteomes" id="UP000309061">
    <property type="component" value="Chromosome"/>
</dbReference>
<proteinExistence type="predicted"/>
<gene>
    <name evidence="3" type="ORF">H2LOC_017450</name>
</gene>
<dbReference type="AlphaFoldDB" id="A0A6B8KKT3"/>
<name>A0A6B8KKT3_9HYPH</name>
<feature type="region of interest" description="Disordered" evidence="1">
    <location>
        <begin position="65"/>
        <end position="95"/>
    </location>
</feature>
<evidence type="ECO:0000256" key="2">
    <source>
        <dbReference type="SAM" id="Phobius"/>
    </source>
</evidence>
<dbReference type="InterPro" id="IPR011330">
    <property type="entry name" value="Glyco_hydro/deAcase_b/a-brl"/>
</dbReference>
<dbReference type="EMBL" id="CP046052">
    <property type="protein sequence ID" value="QGM47330.1"/>
    <property type="molecule type" value="Genomic_DNA"/>
</dbReference>
<sequence length="417" mass="43546">MKDELHQPLGRPTGAKRPDTPAPKRGLWTGVAIFGALALGGGVFALVSHDPLLATLGGRPYAVAKIEPYQPPPPQPAPPAPPAQQGAPATAEAAIQPGGRDHVVTVGEIEQQSGVKVLRNGASGPGPIIIQVQPEDSGVRLAPAPDRRISEKGRYGVLPRIGAEGARPMDIYARPYVPSPRLKPGAPRIALVVGGVGLNPQTTEAAINELPEAVTLAYAPYGPGLESSVARARARGHEVLLQAPMEPFDYPQNNPGPHTLLVERSGDLDDLLWLMSRFPGYAGVMNFLGGRFTADENALTPVLAEIGKRGLFFLDDGASPQSLAAKTADQLSLPEARVDVILDQTSAPQSIDAALAQLEERAVQNGSAIGFANAQAQTISRLARFAREAEKRGLALTPVSAMASRGGRTAAASGASK</sequence>
<feature type="compositionally biased region" description="Pro residues" evidence="1">
    <location>
        <begin position="69"/>
        <end position="82"/>
    </location>
</feature>
<feature type="transmembrane region" description="Helical" evidence="2">
    <location>
        <begin position="26"/>
        <end position="47"/>
    </location>
</feature>
<keyword evidence="2" id="KW-1133">Transmembrane helix</keyword>
<feature type="region of interest" description="Disordered" evidence="1">
    <location>
        <begin position="1"/>
        <end position="23"/>
    </location>
</feature>
<dbReference type="PANTHER" id="PTHR30105:SF2">
    <property type="entry name" value="DIVERGENT POLYSACCHARIDE DEACETYLASE SUPERFAMILY"/>
    <property type="match status" value="1"/>
</dbReference>
<evidence type="ECO:0000313" key="3">
    <source>
        <dbReference type="EMBL" id="QGM47330.1"/>
    </source>
</evidence>
<keyword evidence="4" id="KW-1185">Reference proteome</keyword>
<keyword evidence="2" id="KW-0472">Membrane</keyword>
<dbReference type="KEGG" id="mhey:H2LOC_017450"/>
<evidence type="ECO:0000256" key="1">
    <source>
        <dbReference type="SAM" id="MobiDB-lite"/>
    </source>
</evidence>
<dbReference type="CDD" id="cd10936">
    <property type="entry name" value="CE4_DAC2"/>
    <property type="match status" value="1"/>
</dbReference>
<feature type="compositionally biased region" description="Low complexity" evidence="1">
    <location>
        <begin position="83"/>
        <end position="95"/>
    </location>
</feature>
<dbReference type="PANTHER" id="PTHR30105">
    <property type="entry name" value="UNCHARACTERIZED YIBQ-RELATED"/>
    <property type="match status" value="1"/>
</dbReference>
<dbReference type="Pfam" id="PF04748">
    <property type="entry name" value="Polysacc_deac_2"/>
    <property type="match status" value="1"/>
</dbReference>
<dbReference type="RefSeq" id="WP_136497420.1">
    <property type="nucleotide sequence ID" value="NZ_CP046052.1"/>
</dbReference>
<evidence type="ECO:0000313" key="4">
    <source>
        <dbReference type="Proteomes" id="UP000309061"/>
    </source>
</evidence>
<dbReference type="Gene3D" id="3.20.20.370">
    <property type="entry name" value="Glycoside hydrolase/deacetylase"/>
    <property type="match status" value="1"/>
</dbReference>
<dbReference type="OrthoDB" id="9784811at2"/>
<protein>
    <submittedName>
        <fullName evidence="3">Divergent polysaccharide deacetylase family protein</fullName>
    </submittedName>
</protein>
<dbReference type="GO" id="GO:0005975">
    <property type="term" value="P:carbohydrate metabolic process"/>
    <property type="evidence" value="ECO:0007669"/>
    <property type="project" value="InterPro"/>
</dbReference>
<organism evidence="3 4">
    <name type="scientific">Methylocystis heyeri</name>
    <dbReference type="NCBI Taxonomy" id="391905"/>
    <lineage>
        <taxon>Bacteria</taxon>
        <taxon>Pseudomonadati</taxon>
        <taxon>Pseudomonadota</taxon>
        <taxon>Alphaproteobacteria</taxon>
        <taxon>Hyphomicrobiales</taxon>
        <taxon>Methylocystaceae</taxon>
        <taxon>Methylocystis</taxon>
    </lineage>
</organism>
<dbReference type="InterPro" id="IPR006837">
    <property type="entry name" value="Divergent_DAC"/>
</dbReference>
<dbReference type="SUPFAM" id="SSF88713">
    <property type="entry name" value="Glycoside hydrolase/deacetylase"/>
    <property type="match status" value="1"/>
</dbReference>
<keyword evidence="2" id="KW-0812">Transmembrane</keyword>
<accession>A0A6B8KKT3</accession>